<comment type="function">
    <text evidence="4 7">Involved in protein N-glycosylation. Essential for the second step of the dolichol-linked oligosaccharide pathway.</text>
</comment>
<dbReference type="Gene3D" id="3.40.50.2000">
    <property type="entry name" value="Glycogen Phosphorylase B"/>
    <property type="match status" value="1"/>
</dbReference>
<dbReference type="EMBL" id="LT598483">
    <property type="protein sequence ID" value="SCU78644.1"/>
    <property type="molecule type" value="Genomic_DNA"/>
</dbReference>
<reference evidence="10" key="1">
    <citation type="submission" date="2016-03" db="EMBL/GenBank/DDBJ databases">
        <authorList>
            <person name="Devillers Hugo."/>
        </authorList>
    </citation>
    <scope>NUCLEOTIDE SEQUENCE [LARGE SCALE GENOMIC DNA]</scope>
</reference>
<comment type="subcellular location">
    <subcellularLocation>
        <location evidence="7">Endoplasmic reticulum</location>
    </subcellularLocation>
</comment>
<gene>
    <name evidence="7" type="primary">ALG13</name>
    <name evidence="9" type="ORF">LAME_0A05204G</name>
</gene>
<comment type="similarity">
    <text evidence="7">Belongs to the glycosyltransferase 28 family.</text>
</comment>
<dbReference type="GO" id="GO:0004577">
    <property type="term" value="F:N-acetylglucosaminyldiphosphodolichol N-acetylglucosaminyltransferase activity"/>
    <property type="evidence" value="ECO:0007669"/>
    <property type="project" value="UniProtKB-EC"/>
</dbReference>
<comment type="subunit">
    <text evidence="1 7">Heterodimer with ALG14 to form a functional enzyme.</text>
</comment>
<dbReference type="GO" id="GO:0043541">
    <property type="term" value="C:UDP-N-acetylglucosamine transferase complex"/>
    <property type="evidence" value="ECO:0007669"/>
    <property type="project" value="TreeGrafter"/>
</dbReference>
<dbReference type="InterPro" id="IPR052474">
    <property type="entry name" value="UDP-GlcNAc_transferase"/>
</dbReference>
<dbReference type="InterPro" id="IPR007235">
    <property type="entry name" value="Glyco_trans_28_C"/>
</dbReference>
<evidence type="ECO:0000256" key="7">
    <source>
        <dbReference type="RuleBase" id="RU362128"/>
    </source>
</evidence>
<evidence type="ECO:0000313" key="10">
    <source>
        <dbReference type="Proteomes" id="UP000191144"/>
    </source>
</evidence>
<dbReference type="EC" id="2.4.1.141" evidence="2 7"/>
<evidence type="ECO:0000256" key="4">
    <source>
        <dbReference type="ARBA" id="ARBA00024804"/>
    </source>
</evidence>
<keyword evidence="7" id="KW-0328">Glycosyltransferase</keyword>
<dbReference type="OrthoDB" id="20273at2759"/>
<keyword evidence="10" id="KW-1185">Reference proteome</keyword>
<dbReference type="PANTHER" id="PTHR47043">
    <property type="entry name" value="UDP-N-ACETYLGLUCOSAMINE TRANSFERASE SUBUNIT ALG13"/>
    <property type="match status" value="1"/>
</dbReference>
<organism evidence="9 10">
    <name type="scientific">Lachancea meyersii CBS 8951</name>
    <dbReference type="NCBI Taxonomy" id="1266667"/>
    <lineage>
        <taxon>Eukaryota</taxon>
        <taxon>Fungi</taxon>
        <taxon>Dikarya</taxon>
        <taxon>Ascomycota</taxon>
        <taxon>Saccharomycotina</taxon>
        <taxon>Saccharomycetes</taxon>
        <taxon>Saccharomycetales</taxon>
        <taxon>Saccharomycetaceae</taxon>
        <taxon>Lachancea</taxon>
    </lineage>
</organism>
<dbReference type="SUPFAM" id="SSF53756">
    <property type="entry name" value="UDP-Glycosyltransferase/glycogen phosphorylase"/>
    <property type="match status" value="1"/>
</dbReference>
<keyword evidence="7" id="KW-0256">Endoplasmic reticulum</keyword>
<name>A0A1G4IQ83_9SACH</name>
<dbReference type="PANTHER" id="PTHR47043:SF1">
    <property type="entry name" value="UDP-N-ACETYLGLUCOSAMINE TRANSFERASE SUBUNIT ALG13"/>
    <property type="match status" value="1"/>
</dbReference>
<dbReference type="Pfam" id="PF04101">
    <property type="entry name" value="Glyco_tran_28_C"/>
    <property type="match status" value="1"/>
</dbReference>
<dbReference type="AlphaFoldDB" id="A0A1G4IQ83"/>
<evidence type="ECO:0000256" key="6">
    <source>
        <dbReference type="ARBA" id="ARBA00048184"/>
    </source>
</evidence>
<sequence>MGRTIVVTCGATVPFPKLVEAVLALEFLRTIQQRWQFDRLVVQYGKEYRAVFESQLERLDATASTKRDKISKALGIELEAYGEVANVEICGFSFATNIQKLLRTHADLIVSHAGTGSILDALRLQKPLVVVANTGLMDNHQLQIAARFESRGHLVASRGPTTCEVLAAVAAVETCCLTPLDSGKSAQFSNLLANVAYS</sequence>
<evidence type="ECO:0000256" key="5">
    <source>
        <dbReference type="ARBA" id="ARBA00032061"/>
    </source>
</evidence>
<feature type="domain" description="Glycosyl transferase family 28 C-terminal" evidence="8">
    <location>
        <begin position="4"/>
        <end position="155"/>
    </location>
</feature>
<accession>A0A1G4IQ83</accession>
<protein>
    <recommendedName>
        <fullName evidence="3 7">UDP-N-acetylglucosamine transferase subunit ALG13</fullName>
        <ecNumber evidence="2 7">2.4.1.141</ecNumber>
    </recommendedName>
    <alternativeName>
        <fullName evidence="5 7">Asparagine-linked glycosylation protein 13</fullName>
    </alternativeName>
</protein>
<comment type="catalytic activity">
    <reaction evidence="6">
        <text>an N-acetyl-alpha-D-glucosaminyl-diphospho-di-trans,poly-cis-dolichol + UDP-N-acetyl-alpha-D-glucosamine = an N,N'-diacetylchitobiosyl-diphospho-di-trans,poly-cis-dolichol + UDP + H(+)</text>
        <dbReference type="Rhea" id="RHEA:23380"/>
        <dbReference type="Rhea" id="RHEA-COMP:19507"/>
        <dbReference type="Rhea" id="RHEA-COMP:19510"/>
        <dbReference type="ChEBI" id="CHEBI:15378"/>
        <dbReference type="ChEBI" id="CHEBI:57269"/>
        <dbReference type="ChEBI" id="CHEBI:57705"/>
        <dbReference type="ChEBI" id="CHEBI:58223"/>
        <dbReference type="ChEBI" id="CHEBI:58427"/>
        <dbReference type="EC" id="2.4.1.141"/>
    </reaction>
</comment>
<evidence type="ECO:0000256" key="3">
    <source>
        <dbReference type="ARBA" id="ARBA00017468"/>
    </source>
</evidence>
<evidence type="ECO:0000256" key="1">
    <source>
        <dbReference type="ARBA" id="ARBA00011198"/>
    </source>
</evidence>
<keyword evidence="7" id="KW-0808">Transferase</keyword>
<evidence type="ECO:0000313" key="9">
    <source>
        <dbReference type="EMBL" id="SCU78644.1"/>
    </source>
</evidence>
<proteinExistence type="inferred from homology"/>
<dbReference type="GO" id="GO:0006488">
    <property type="term" value="P:dolichol-linked oligosaccharide biosynthetic process"/>
    <property type="evidence" value="ECO:0007669"/>
    <property type="project" value="TreeGrafter"/>
</dbReference>
<evidence type="ECO:0000259" key="8">
    <source>
        <dbReference type="Pfam" id="PF04101"/>
    </source>
</evidence>
<evidence type="ECO:0000256" key="2">
    <source>
        <dbReference type="ARBA" id="ARBA00012614"/>
    </source>
</evidence>
<dbReference type="Proteomes" id="UP000191144">
    <property type="component" value="Chromosome A"/>
</dbReference>